<organism evidence="2 3">
    <name type="scientific">Microbacterium bandirmense</name>
    <dbReference type="NCBI Taxonomy" id="3122050"/>
    <lineage>
        <taxon>Bacteria</taxon>
        <taxon>Bacillati</taxon>
        <taxon>Actinomycetota</taxon>
        <taxon>Actinomycetes</taxon>
        <taxon>Micrococcales</taxon>
        <taxon>Microbacteriaceae</taxon>
        <taxon>Microbacterium</taxon>
    </lineage>
</organism>
<gene>
    <name evidence="2" type="ORF">WDU99_16860</name>
</gene>
<reference evidence="2 3" key="1">
    <citation type="submission" date="2024-02" db="EMBL/GenBank/DDBJ databases">
        <authorList>
            <person name="Saticioglu I.B."/>
        </authorList>
    </citation>
    <scope>NUCLEOTIDE SEQUENCE [LARGE SCALE GENOMIC DNA]</scope>
    <source>
        <strain evidence="2 3">Mu-80</strain>
    </source>
</reference>
<name>A0ABU8LF69_9MICO</name>
<evidence type="ECO:0000259" key="1">
    <source>
        <dbReference type="Pfam" id="PF00149"/>
    </source>
</evidence>
<comment type="caution">
    <text evidence="2">The sequence shown here is derived from an EMBL/GenBank/DDBJ whole genome shotgun (WGS) entry which is preliminary data.</text>
</comment>
<dbReference type="EMBL" id="JBBDGM010000022">
    <property type="protein sequence ID" value="MEJ1089991.1"/>
    <property type="molecule type" value="Genomic_DNA"/>
</dbReference>
<dbReference type="Gene3D" id="3.60.21.10">
    <property type="match status" value="1"/>
</dbReference>
<keyword evidence="3" id="KW-1185">Reference proteome</keyword>
<dbReference type="SUPFAM" id="SSF56300">
    <property type="entry name" value="Metallo-dependent phosphatases"/>
    <property type="match status" value="1"/>
</dbReference>
<dbReference type="Proteomes" id="UP001371224">
    <property type="component" value="Unassembled WGS sequence"/>
</dbReference>
<feature type="domain" description="Calcineurin-like phosphoesterase" evidence="1">
    <location>
        <begin position="15"/>
        <end position="166"/>
    </location>
</feature>
<sequence>MPEPATFDFDEVDFITSDTHFGHARIIELAARPFASVEEMDAELIRRWNETVGPDAVVLHLGDLALGPIAESLPLTAQLHGRRLLVPGNHDRVSPATQTKRAVERFAPLYDEAGWRVLPEVIVGTRAGQSIMASHYPYSGDTQGDDRHVAHRPVDLGLPLLHGHTHDRENGPLGHQFHVGVDAFGFAPIPMTLVDAWLEDLRREEEEIAAIVRDRSAAGDSSPLSEVAKRLGVDLGAL</sequence>
<proteinExistence type="predicted"/>
<dbReference type="InterPro" id="IPR004843">
    <property type="entry name" value="Calcineurin-like_PHP"/>
</dbReference>
<dbReference type="RefSeq" id="WP_337333633.1">
    <property type="nucleotide sequence ID" value="NZ_JBBDGM010000022.1"/>
</dbReference>
<protein>
    <submittedName>
        <fullName evidence="2">Metallophosphoesterase</fullName>
    </submittedName>
</protein>
<accession>A0ABU8LF69</accession>
<evidence type="ECO:0000313" key="2">
    <source>
        <dbReference type="EMBL" id="MEJ1089991.1"/>
    </source>
</evidence>
<evidence type="ECO:0000313" key="3">
    <source>
        <dbReference type="Proteomes" id="UP001371224"/>
    </source>
</evidence>
<dbReference type="Pfam" id="PF00149">
    <property type="entry name" value="Metallophos"/>
    <property type="match status" value="1"/>
</dbReference>
<dbReference type="InterPro" id="IPR029052">
    <property type="entry name" value="Metallo-depent_PP-like"/>
</dbReference>